<keyword evidence="7 11" id="KW-0521">NADP</keyword>
<dbReference type="NCBIfam" id="TIGR02151">
    <property type="entry name" value="IPP_isom_2"/>
    <property type="match status" value="1"/>
</dbReference>
<dbReference type="PANTHER" id="PTHR43665">
    <property type="entry name" value="ISOPENTENYL-DIPHOSPHATE DELTA-ISOMERASE"/>
    <property type="match status" value="1"/>
</dbReference>
<dbReference type="Pfam" id="PF01070">
    <property type="entry name" value="FMN_dh"/>
    <property type="match status" value="1"/>
</dbReference>
<dbReference type="RefSeq" id="WP_249479327.1">
    <property type="nucleotide sequence ID" value="NZ_CP097218.1"/>
</dbReference>
<evidence type="ECO:0000256" key="6">
    <source>
        <dbReference type="ARBA" id="ARBA00022842"/>
    </source>
</evidence>
<keyword evidence="8 11" id="KW-0414">Isoprene biosynthesis</keyword>
<evidence type="ECO:0000256" key="7">
    <source>
        <dbReference type="ARBA" id="ARBA00022857"/>
    </source>
</evidence>
<keyword evidence="2 11" id="KW-0963">Cytoplasm</keyword>
<evidence type="ECO:0000256" key="9">
    <source>
        <dbReference type="ARBA" id="ARBA00023235"/>
    </source>
</evidence>
<dbReference type="EMBL" id="CP097218">
    <property type="protein sequence ID" value="UQN30161.1"/>
    <property type="molecule type" value="Genomic_DNA"/>
</dbReference>
<evidence type="ECO:0000256" key="10">
    <source>
        <dbReference type="ARBA" id="ARBA00025810"/>
    </source>
</evidence>
<reference evidence="14" key="1">
    <citation type="submission" date="2022-05" db="EMBL/GenBank/DDBJ databases">
        <title>Genomic analysis of Brachybacterium sp. CBA3104.</title>
        <authorList>
            <person name="Roh S.W."/>
            <person name="Kim Y.B."/>
            <person name="Kim Y."/>
        </authorList>
    </citation>
    <scope>NUCLEOTIDE SEQUENCE</scope>
    <source>
        <strain evidence="14">CBA3104</strain>
    </source>
</reference>
<comment type="subunit">
    <text evidence="10 11">Homooctamer. Dimer of tetramers.</text>
</comment>
<comment type="cofactor">
    <cofactor evidence="11">
        <name>Mg(2+)</name>
        <dbReference type="ChEBI" id="CHEBI:18420"/>
    </cofactor>
</comment>
<evidence type="ECO:0000256" key="8">
    <source>
        <dbReference type="ARBA" id="ARBA00023229"/>
    </source>
</evidence>
<keyword evidence="4 11" id="KW-0288">FMN</keyword>
<keyword evidence="15" id="KW-1185">Reference proteome</keyword>
<dbReference type="PANTHER" id="PTHR43665:SF1">
    <property type="entry name" value="ISOPENTENYL-DIPHOSPHATE DELTA-ISOMERASE"/>
    <property type="match status" value="1"/>
</dbReference>
<feature type="binding site" evidence="11">
    <location>
        <position position="229"/>
    </location>
    <ligand>
        <name>FMN</name>
        <dbReference type="ChEBI" id="CHEBI:58210"/>
    </ligand>
</feature>
<comment type="subcellular location">
    <subcellularLocation>
        <location evidence="11">Cytoplasm</location>
    </subcellularLocation>
</comment>
<feature type="binding site" evidence="11">
    <location>
        <position position="137"/>
    </location>
    <ligand>
        <name>FMN</name>
        <dbReference type="ChEBI" id="CHEBI:58210"/>
    </ligand>
</feature>
<name>A0ABY4N8M3_9MICO</name>
<comment type="cofactor">
    <cofactor evidence="11">
        <name>NADPH</name>
        <dbReference type="ChEBI" id="CHEBI:57783"/>
    </cofactor>
</comment>
<comment type="cofactor">
    <cofactor evidence="1 11">
        <name>FMN</name>
        <dbReference type="ChEBI" id="CHEBI:58210"/>
    </cofactor>
</comment>
<dbReference type="HAMAP" id="MF_00354">
    <property type="entry name" value="Idi_2"/>
    <property type="match status" value="1"/>
</dbReference>
<comment type="function">
    <text evidence="11">Involved in the biosynthesis of isoprenoids. Catalyzes the 1,3-allylic rearrangement of the homoallylic substrate isopentenyl (IPP) to its allylic isomer, dimethylallyl diphosphate (DMAPP).</text>
</comment>
<feature type="compositionally biased region" description="Basic and acidic residues" evidence="12">
    <location>
        <begin position="8"/>
        <end position="25"/>
    </location>
</feature>
<dbReference type="InterPro" id="IPR013785">
    <property type="entry name" value="Aldolase_TIM"/>
</dbReference>
<feature type="binding site" evidence="11">
    <location>
        <begin position="278"/>
        <end position="280"/>
    </location>
    <ligand>
        <name>FMN</name>
        <dbReference type="ChEBI" id="CHEBI:58210"/>
    </ligand>
</feature>
<gene>
    <name evidence="11 14" type="primary">fni</name>
    <name evidence="14" type="ORF">M4486_02085</name>
</gene>
<feature type="binding site" evidence="11">
    <location>
        <position position="108"/>
    </location>
    <ligand>
        <name>FMN</name>
        <dbReference type="ChEBI" id="CHEBI:58210"/>
    </ligand>
</feature>
<evidence type="ECO:0000256" key="12">
    <source>
        <dbReference type="SAM" id="MobiDB-lite"/>
    </source>
</evidence>
<dbReference type="Proteomes" id="UP001055868">
    <property type="component" value="Chromosome"/>
</dbReference>
<feature type="binding site" evidence="11">
    <location>
        <position position="168"/>
    </location>
    <ligand>
        <name>Mg(2+)</name>
        <dbReference type="ChEBI" id="CHEBI:18420"/>
    </ligand>
</feature>
<feature type="binding site" evidence="11">
    <location>
        <begin position="20"/>
        <end position="21"/>
    </location>
    <ligand>
        <name>substrate</name>
    </ligand>
</feature>
<feature type="region of interest" description="Disordered" evidence="12">
    <location>
        <begin position="1"/>
        <end position="25"/>
    </location>
</feature>
<feature type="binding site" evidence="11">
    <location>
        <begin position="299"/>
        <end position="300"/>
    </location>
    <ligand>
        <name>FMN</name>
        <dbReference type="ChEBI" id="CHEBI:58210"/>
    </ligand>
</feature>
<feature type="region of interest" description="Disordered" evidence="12">
    <location>
        <begin position="371"/>
        <end position="395"/>
    </location>
</feature>
<dbReference type="EC" id="5.3.3.2" evidence="11"/>
<organism evidence="14 15">
    <name type="scientific">Brachybacterium kimchii</name>
    <dbReference type="NCBI Taxonomy" id="2942909"/>
    <lineage>
        <taxon>Bacteria</taxon>
        <taxon>Bacillati</taxon>
        <taxon>Actinomycetota</taxon>
        <taxon>Actinomycetes</taxon>
        <taxon>Micrococcales</taxon>
        <taxon>Dermabacteraceae</taxon>
        <taxon>Brachybacterium</taxon>
    </lineage>
</organism>
<dbReference type="GO" id="GO:0004452">
    <property type="term" value="F:isopentenyl-diphosphate delta-isomerase activity"/>
    <property type="evidence" value="ECO:0007669"/>
    <property type="project" value="UniProtKB-EC"/>
</dbReference>
<evidence type="ECO:0000259" key="13">
    <source>
        <dbReference type="Pfam" id="PF01070"/>
    </source>
</evidence>
<evidence type="ECO:0000256" key="1">
    <source>
        <dbReference type="ARBA" id="ARBA00001917"/>
    </source>
</evidence>
<feature type="domain" description="FMN-dependent dehydrogenase" evidence="13">
    <location>
        <begin position="180"/>
        <end position="343"/>
    </location>
</feature>
<keyword evidence="3 11" id="KW-0285">Flavoprotein</keyword>
<evidence type="ECO:0000256" key="3">
    <source>
        <dbReference type="ARBA" id="ARBA00022630"/>
    </source>
</evidence>
<evidence type="ECO:0000256" key="2">
    <source>
        <dbReference type="ARBA" id="ARBA00022490"/>
    </source>
</evidence>
<feature type="binding site" evidence="11">
    <location>
        <position position="167"/>
    </location>
    <ligand>
        <name>substrate</name>
    </ligand>
</feature>
<keyword evidence="5 11" id="KW-0479">Metal-binding</keyword>
<feature type="binding site" evidence="11">
    <location>
        <position position="224"/>
    </location>
    <ligand>
        <name>FMN</name>
        <dbReference type="ChEBI" id="CHEBI:58210"/>
    </ligand>
</feature>
<feature type="binding site" evidence="11">
    <location>
        <position position="199"/>
    </location>
    <ligand>
        <name>FMN</name>
        <dbReference type="ChEBI" id="CHEBI:58210"/>
    </ligand>
</feature>
<comment type="similarity">
    <text evidence="11">Belongs to the IPP isomerase type 2 family.</text>
</comment>
<comment type="catalytic activity">
    <reaction evidence="11">
        <text>isopentenyl diphosphate = dimethylallyl diphosphate</text>
        <dbReference type="Rhea" id="RHEA:23284"/>
        <dbReference type="ChEBI" id="CHEBI:57623"/>
        <dbReference type="ChEBI" id="CHEBI:128769"/>
        <dbReference type="EC" id="5.3.3.2"/>
    </reaction>
</comment>
<dbReference type="SUPFAM" id="SSF51395">
    <property type="entry name" value="FMN-linked oxidoreductases"/>
    <property type="match status" value="1"/>
</dbReference>
<dbReference type="CDD" id="cd02811">
    <property type="entry name" value="IDI-2_FMN"/>
    <property type="match status" value="1"/>
</dbReference>
<evidence type="ECO:0000313" key="14">
    <source>
        <dbReference type="EMBL" id="UQN30161.1"/>
    </source>
</evidence>
<protein>
    <recommendedName>
        <fullName evidence="11">Isopentenyl-diphosphate delta-isomerase</fullName>
        <shortName evidence="11">IPP isomerase</shortName>
        <ecNumber evidence="11">5.3.3.2</ecNumber>
    </recommendedName>
    <alternativeName>
        <fullName evidence="11">Isopentenyl diphosphate:dimethylallyl diphosphate isomerase</fullName>
    </alternativeName>
    <alternativeName>
        <fullName evidence="11">Isopentenyl pyrophosphate isomerase</fullName>
    </alternativeName>
    <alternativeName>
        <fullName evidence="11">Type 2 isopentenyl diphosphate isomerase</fullName>
        <shortName evidence="11">IDI-2</shortName>
    </alternativeName>
</protein>
<sequence>MSAGTDGARPDADAAGRRERKEDHVRLATAQWKGGTRTTEFDDLEFVHHALGGVSLPEVDLGVELFDRTVAAPFYINGMTGGTESTGRINQQLAIAARETGTAMGCGSVSIALEDESAADAFRVIRRENPDGLVMANIGVGRSVEDARRAVDLVGADALQVHVNAVQETVMPEGSPDFSSWLRGIEQIVAALEVPVLVKEVGFGLSARTLADLASIGVAWADVSGRGGTDFLAIENDRRPGRDYSYLTGFGQSAPAALLDARAHQGELGGMTLLASGGVRDPLDVVKALALGARAVGVAGSFLKAVVEGGPEGLVELIGSWQRHTRELAALLGARTAADLESTDLLVRGRLREFCTLRGIDAGACARRKQAVSPRPAPAPMFHPVDLPADPQEQR</sequence>
<keyword evidence="6 11" id="KW-0460">Magnesium</keyword>
<dbReference type="Gene3D" id="3.20.20.70">
    <property type="entry name" value="Aldolase class I"/>
    <property type="match status" value="1"/>
</dbReference>
<dbReference type="PIRSF" id="PIRSF003314">
    <property type="entry name" value="IPP_isomerase"/>
    <property type="match status" value="1"/>
</dbReference>
<proteinExistence type="inferred from homology"/>
<keyword evidence="9 11" id="KW-0413">Isomerase</keyword>
<evidence type="ECO:0000256" key="5">
    <source>
        <dbReference type="ARBA" id="ARBA00022723"/>
    </source>
</evidence>
<dbReference type="InterPro" id="IPR000262">
    <property type="entry name" value="FMN-dep_DH"/>
</dbReference>
<dbReference type="InterPro" id="IPR011179">
    <property type="entry name" value="IPdP_isomerase"/>
</dbReference>
<feature type="binding site" evidence="11">
    <location>
        <begin position="78"/>
        <end position="80"/>
    </location>
    <ligand>
        <name>FMN</name>
        <dbReference type="ChEBI" id="CHEBI:58210"/>
    </ligand>
</feature>
<evidence type="ECO:0000256" key="11">
    <source>
        <dbReference type="HAMAP-Rule" id="MF_00354"/>
    </source>
</evidence>
<evidence type="ECO:0000313" key="15">
    <source>
        <dbReference type="Proteomes" id="UP001055868"/>
    </source>
</evidence>
<comment type="caution">
    <text evidence="11">Lacks conserved residue(s) required for the propagation of feature annotation.</text>
</comment>
<accession>A0ABY4N8M3</accession>
<evidence type="ECO:0000256" key="4">
    <source>
        <dbReference type="ARBA" id="ARBA00022643"/>
    </source>
</evidence>